<sequence length="134" mass="14972">MPVDSTILPHKVQTTPKSSTSSEPVLTISIPNNCQIIEVAGEIQAANNNFELTFKFVQDKNLCICSTLSNDAQAEDNDISLPNNLKCMEEVFSKEHASLLPPHHNGIDMTIDILLNTLPRVVPMFRLWDKKIRS</sequence>
<feature type="compositionally biased region" description="Polar residues" evidence="1">
    <location>
        <begin position="12"/>
        <end position="24"/>
    </location>
</feature>
<dbReference type="HOGENOM" id="CLU_1897737_0_0_1"/>
<dbReference type="EMBL" id="JNVN01001639">
    <property type="protein sequence ID" value="KHJ33080.1"/>
    <property type="molecule type" value="Genomic_DNA"/>
</dbReference>
<evidence type="ECO:0000313" key="3">
    <source>
        <dbReference type="Proteomes" id="UP000030854"/>
    </source>
</evidence>
<evidence type="ECO:0000313" key="2">
    <source>
        <dbReference type="EMBL" id="KHJ33080.1"/>
    </source>
</evidence>
<accession>A0A0B1P6V7</accession>
<organism evidence="2 3">
    <name type="scientific">Uncinula necator</name>
    <name type="common">Grape powdery mildew</name>
    <dbReference type="NCBI Taxonomy" id="52586"/>
    <lineage>
        <taxon>Eukaryota</taxon>
        <taxon>Fungi</taxon>
        <taxon>Dikarya</taxon>
        <taxon>Ascomycota</taxon>
        <taxon>Pezizomycotina</taxon>
        <taxon>Leotiomycetes</taxon>
        <taxon>Erysiphales</taxon>
        <taxon>Erysiphaceae</taxon>
        <taxon>Erysiphe</taxon>
    </lineage>
</organism>
<proteinExistence type="predicted"/>
<keyword evidence="3" id="KW-1185">Reference proteome</keyword>
<feature type="region of interest" description="Disordered" evidence="1">
    <location>
        <begin position="1"/>
        <end position="24"/>
    </location>
</feature>
<gene>
    <name evidence="2" type="ORF">EV44_g3539</name>
</gene>
<reference evidence="2 3" key="1">
    <citation type="journal article" date="2014" name="BMC Genomics">
        <title>Adaptive genomic structural variation in the grape powdery mildew pathogen, Erysiphe necator.</title>
        <authorList>
            <person name="Jones L."/>
            <person name="Riaz S."/>
            <person name="Morales-Cruz A."/>
            <person name="Amrine K.C."/>
            <person name="McGuire B."/>
            <person name="Gubler W.D."/>
            <person name="Walker M.A."/>
            <person name="Cantu D."/>
        </authorList>
    </citation>
    <scope>NUCLEOTIDE SEQUENCE [LARGE SCALE GENOMIC DNA]</scope>
    <source>
        <strain evidence="3">c</strain>
    </source>
</reference>
<dbReference type="AlphaFoldDB" id="A0A0B1P6V7"/>
<evidence type="ECO:0000256" key="1">
    <source>
        <dbReference type="SAM" id="MobiDB-lite"/>
    </source>
</evidence>
<comment type="caution">
    <text evidence="2">The sequence shown here is derived from an EMBL/GenBank/DDBJ whole genome shotgun (WGS) entry which is preliminary data.</text>
</comment>
<dbReference type="Proteomes" id="UP000030854">
    <property type="component" value="Unassembled WGS sequence"/>
</dbReference>
<name>A0A0B1P6V7_UNCNE</name>
<protein>
    <submittedName>
        <fullName evidence="2">Uncharacterized protein</fullName>
    </submittedName>
</protein>